<protein>
    <submittedName>
        <fullName evidence="1">Uncharacterized protein</fullName>
    </submittedName>
</protein>
<comment type="caution">
    <text evidence="1">The sequence shown here is derived from an EMBL/GenBank/DDBJ whole genome shotgun (WGS) entry which is preliminary data.</text>
</comment>
<gene>
    <name evidence="1" type="ORF">E3U43_009434</name>
</gene>
<reference evidence="1" key="1">
    <citation type="submission" date="2018-11" db="EMBL/GenBank/DDBJ databases">
        <title>The sequence and de novo assembly of Larimichthys crocea genome using PacBio and Hi-C technologies.</title>
        <authorList>
            <person name="Xu P."/>
            <person name="Chen B."/>
            <person name="Zhou Z."/>
            <person name="Ke Q."/>
            <person name="Wu Y."/>
            <person name="Bai H."/>
            <person name="Pu F."/>
        </authorList>
    </citation>
    <scope>NUCLEOTIDE SEQUENCE</scope>
    <source>
        <tissue evidence="1">Muscle</tissue>
    </source>
</reference>
<name>A0ACD3QB91_LARCR</name>
<keyword evidence="2" id="KW-1185">Reference proteome</keyword>
<evidence type="ECO:0000313" key="1">
    <source>
        <dbReference type="EMBL" id="TMS04277.1"/>
    </source>
</evidence>
<accession>A0ACD3QB91</accession>
<organism evidence="1 2">
    <name type="scientific">Larimichthys crocea</name>
    <name type="common">Large yellow croaker</name>
    <name type="synonym">Pseudosciaena crocea</name>
    <dbReference type="NCBI Taxonomy" id="215358"/>
    <lineage>
        <taxon>Eukaryota</taxon>
        <taxon>Metazoa</taxon>
        <taxon>Chordata</taxon>
        <taxon>Craniata</taxon>
        <taxon>Vertebrata</taxon>
        <taxon>Euteleostomi</taxon>
        <taxon>Actinopterygii</taxon>
        <taxon>Neopterygii</taxon>
        <taxon>Teleostei</taxon>
        <taxon>Neoteleostei</taxon>
        <taxon>Acanthomorphata</taxon>
        <taxon>Eupercaria</taxon>
        <taxon>Sciaenidae</taxon>
        <taxon>Larimichthys</taxon>
    </lineage>
</organism>
<sequence length="188" mass="20995">MKVLKPTMRRPLQEIPTEQSANTEDGGWRVEDGGWMPPQLGRVKTWSSVVSHNQHLRLQTFKVGPVCRISRLQPPLVTFRCPHVVLEEVSGQFVVLHGATCTQILHTGPNYNFSFNVFLSIHLCASPTVTQSGTFLFFLPETLGKKQHESWIIILLQGCPKCGPRAQHGQSFIHGLLGLSDTVRLTFG</sequence>
<evidence type="ECO:0000313" key="2">
    <source>
        <dbReference type="Proteomes" id="UP000793456"/>
    </source>
</evidence>
<proteinExistence type="predicted"/>
<dbReference type="EMBL" id="CM011694">
    <property type="protein sequence ID" value="TMS04277.1"/>
    <property type="molecule type" value="Genomic_DNA"/>
</dbReference>
<dbReference type="Proteomes" id="UP000793456">
    <property type="component" value="Chromosome XXI"/>
</dbReference>